<proteinExistence type="predicted"/>
<sequence length="35" mass="4197">MLRFKLSYQGSNSEQTFFSHFGNVLIECESYRITY</sequence>
<accession>A0AAD6QDA2</accession>
<dbReference type="Proteomes" id="UP001164929">
    <property type="component" value="Chromosome 8"/>
</dbReference>
<evidence type="ECO:0000313" key="2">
    <source>
        <dbReference type="Proteomes" id="UP001164929"/>
    </source>
</evidence>
<comment type="caution">
    <text evidence="1">The sequence shown here is derived from an EMBL/GenBank/DDBJ whole genome shotgun (WGS) entry which is preliminary data.</text>
</comment>
<organism evidence="1 2">
    <name type="scientific">Populus alba x Populus x berolinensis</name>
    <dbReference type="NCBI Taxonomy" id="444605"/>
    <lineage>
        <taxon>Eukaryota</taxon>
        <taxon>Viridiplantae</taxon>
        <taxon>Streptophyta</taxon>
        <taxon>Embryophyta</taxon>
        <taxon>Tracheophyta</taxon>
        <taxon>Spermatophyta</taxon>
        <taxon>Magnoliopsida</taxon>
        <taxon>eudicotyledons</taxon>
        <taxon>Gunneridae</taxon>
        <taxon>Pentapetalae</taxon>
        <taxon>rosids</taxon>
        <taxon>fabids</taxon>
        <taxon>Malpighiales</taxon>
        <taxon>Salicaceae</taxon>
        <taxon>Saliceae</taxon>
        <taxon>Populus</taxon>
    </lineage>
</organism>
<protein>
    <submittedName>
        <fullName evidence="1">Uncharacterized protein</fullName>
    </submittedName>
</protein>
<keyword evidence="2" id="KW-1185">Reference proteome</keyword>
<gene>
    <name evidence="1" type="ORF">NC653_021151</name>
</gene>
<evidence type="ECO:0000313" key="1">
    <source>
        <dbReference type="EMBL" id="KAJ6988131.1"/>
    </source>
</evidence>
<name>A0AAD6QDA2_9ROSI</name>
<dbReference type="EMBL" id="JAQIZT010000008">
    <property type="protein sequence ID" value="KAJ6988131.1"/>
    <property type="molecule type" value="Genomic_DNA"/>
</dbReference>
<dbReference type="AlphaFoldDB" id="A0AAD6QDA2"/>
<reference evidence="1" key="1">
    <citation type="journal article" date="2023" name="Mol. Ecol. Resour.">
        <title>Chromosome-level genome assembly of a triploid poplar Populus alba 'Berolinensis'.</title>
        <authorList>
            <person name="Chen S."/>
            <person name="Yu Y."/>
            <person name="Wang X."/>
            <person name="Wang S."/>
            <person name="Zhang T."/>
            <person name="Zhou Y."/>
            <person name="He R."/>
            <person name="Meng N."/>
            <person name="Wang Y."/>
            <person name="Liu W."/>
            <person name="Liu Z."/>
            <person name="Liu J."/>
            <person name="Guo Q."/>
            <person name="Huang H."/>
            <person name="Sederoff R.R."/>
            <person name="Wang G."/>
            <person name="Qu G."/>
            <person name="Chen S."/>
        </authorList>
    </citation>
    <scope>NUCLEOTIDE SEQUENCE</scope>
    <source>
        <strain evidence="1">SC-2020</strain>
    </source>
</reference>